<evidence type="ECO:0000256" key="4">
    <source>
        <dbReference type="ARBA" id="ARBA00022837"/>
    </source>
</evidence>
<dbReference type="CDD" id="cd16025">
    <property type="entry name" value="PAS_like"/>
    <property type="match status" value="1"/>
</dbReference>
<name>A0A428T0W7_9HYPO</name>
<organism evidence="6 7">
    <name type="scientific">Fusarium oligoseptatum</name>
    <dbReference type="NCBI Taxonomy" id="2604345"/>
    <lineage>
        <taxon>Eukaryota</taxon>
        <taxon>Fungi</taxon>
        <taxon>Dikarya</taxon>
        <taxon>Ascomycota</taxon>
        <taxon>Pezizomycotina</taxon>
        <taxon>Sordariomycetes</taxon>
        <taxon>Hypocreomycetidae</taxon>
        <taxon>Hypocreales</taxon>
        <taxon>Nectriaceae</taxon>
        <taxon>Fusarium</taxon>
        <taxon>Fusarium solani species complex</taxon>
    </lineage>
</organism>
<dbReference type="PROSITE" id="PS00149">
    <property type="entry name" value="SULFATASE_2"/>
    <property type="match status" value="1"/>
</dbReference>
<dbReference type="InterPro" id="IPR024607">
    <property type="entry name" value="Sulfatase_CS"/>
</dbReference>
<dbReference type="EMBL" id="NKCK01000149">
    <property type="protein sequence ID" value="RSL95671.1"/>
    <property type="molecule type" value="Genomic_DNA"/>
</dbReference>
<dbReference type="Proteomes" id="UP000287144">
    <property type="component" value="Unassembled WGS sequence"/>
</dbReference>
<keyword evidence="3" id="KW-0378">Hydrolase</keyword>
<dbReference type="Pfam" id="PF00884">
    <property type="entry name" value="Sulfatase"/>
    <property type="match status" value="1"/>
</dbReference>
<dbReference type="SUPFAM" id="SSF53649">
    <property type="entry name" value="Alkaline phosphatase-like"/>
    <property type="match status" value="1"/>
</dbReference>
<reference evidence="6 7" key="1">
    <citation type="submission" date="2017-06" db="EMBL/GenBank/DDBJ databases">
        <title>Comparative genomic analysis of Ambrosia Fusariam Clade fungi.</title>
        <authorList>
            <person name="Stajich J.E."/>
            <person name="Carrillo J."/>
            <person name="Kijimoto T."/>
            <person name="Eskalen A."/>
            <person name="O'Donnell K."/>
            <person name="Kasson M."/>
        </authorList>
    </citation>
    <scope>NUCLEOTIDE SEQUENCE [LARGE SCALE GENOMIC DNA]</scope>
    <source>
        <strain evidence="6 7">NRRL62579</strain>
    </source>
</reference>
<dbReference type="GO" id="GO:0046872">
    <property type="term" value="F:metal ion binding"/>
    <property type="evidence" value="ECO:0007669"/>
    <property type="project" value="UniProtKB-KW"/>
</dbReference>
<dbReference type="Gene3D" id="3.40.720.10">
    <property type="entry name" value="Alkaline Phosphatase, subunit A"/>
    <property type="match status" value="1"/>
</dbReference>
<proteinExistence type="inferred from homology"/>
<dbReference type="AlphaFoldDB" id="A0A428T0W7"/>
<dbReference type="GO" id="GO:0004065">
    <property type="term" value="F:arylsulfatase activity"/>
    <property type="evidence" value="ECO:0007669"/>
    <property type="project" value="TreeGrafter"/>
</dbReference>
<evidence type="ECO:0000256" key="2">
    <source>
        <dbReference type="ARBA" id="ARBA00022723"/>
    </source>
</evidence>
<dbReference type="PANTHER" id="PTHR42693">
    <property type="entry name" value="ARYLSULFATASE FAMILY MEMBER"/>
    <property type="match status" value="1"/>
</dbReference>
<comment type="caution">
    <text evidence="6">The sequence shown here is derived from an EMBL/GenBank/DDBJ whole genome shotgun (WGS) entry which is preliminary data.</text>
</comment>
<evidence type="ECO:0000313" key="6">
    <source>
        <dbReference type="EMBL" id="RSL95671.1"/>
    </source>
</evidence>
<feature type="domain" description="Sulfatase N-terminal" evidence="5">
    <location>
        <begin position="13"/>
        <end position="426"/>
    </location>
</feature>
<gene>
    <name evidence="6" type="ORF">CEP52_011947</name>
</gene>
<dbReference type="InterPro" id="IPR000917">
    <property type="entry name" value="Sulfatase_N"/>
</dbReference>
<keyword evidence="7" id="KW-1185">Reference proteome</keyword>
<evidence type="ECO:0000313" key="7">
    <source>
        <dbReference type="Proteomes" id="UP000287144"/>
    </source>
</evidence>
<protein>
    <recommendedName>
        <fullName evidence="5">Sulfatase N-terminal domain-containing protein</fullName>
    </recommendedName>
</protein>
<comment type="similarity">
    <text evidence="1">Belongs to the sulfatase family.</text>
</comment>
<accession>A0A428T0W7</accession>
<evidence type="ECO:0000259" key="5">
    <source>
        <dbReference type="Pfam" id="PF00884"/>
    </source>
</evidence>
<evidence type="ECO:0000256" key="3">
    <source>
        <dbReference type="ARBA" id="ARBA00022801"/>
    </source>
</evidence>
<keyword evidence="4" id="KW-0106">Calcium</keyword>
<dbReference type="InterPro" id="IPR050738">
    <property type="entry name" value="Sulfatase"/>
</dbReference>
<dbReference type="STRING" id="1325735.A0A428T0W7"/>
<keyword evidence="2" id="KW-0479">Metal-binding</keyword>
<sequence>MAHSDPTPNDPRPNFLVIVADDLGFSDCSCYGSEIQTPNIDNLAQDGLRFTEFHVAAACSPTRSMLMTGTDHHIAGLGQLQEFTRLSPAHQGQPGHEGYLNSSVVALPELLRNGGYQTFMSGKWHLGLKPEHHPVRRGFDKSFTLLPGCANHYDWEPIYKDPANEPIPFFEVSSRAIHVEDNQYIKQLPRPWYSSDGYTDKMLEYLKARTDQDRERPFFAYLPYSAPHWPLQAPETSCVKYRGMYSDGPDALRGRRLAKLQSLGLVSQHVQPYPKDPDLWDTIDQDTRDKSAKAMEVYAGMVDRMDWNIGRVIDHLKETGEYDNTLILFMSDNGAEEEYYDNSLDNIGRRNSFVWYGAHWAQAATAPSRLFKMFSTEGGCRVSLIVKPPASLISSQDQTPSMYSSLISDAFCTVMDIVPTFLDLAGLEHPGPEYNGRPIAALRGRSWKKFLQALAADSSPQKGSGEVNAVRRQIHGCDYVTGFEIAGSGALRRGDYKITFVPAPRGPQKWELFNVRQDPGETRNLGADLPDLFAELLALWEEYRRDVGVVGLGGEFKRAKPGDPPVVDEFDDPYGWIKYIGKPERIPAKLKDVVPEMFK</sequence>
<dbReference type="PANTHER" id="PTHR42693:SF33">
    <property type="entry name" value="ARYLSULFATASE"/>
    <property type="match status" value="1"/>
</dbReference>
<dbReference type="Gene3D" id="3.30.1120.10">
    <property type="match status" value="1"/>
</dbReference>
<dbReference type="InterPro" id="IPR017850">
    <property type="entry name" value="Alkaline_phosphatase_core_sf"/>
</dbReference>
<evidence type="ECO:0000256" key="1">
    <source>
        <dbReference type="ARBA" id="ARBA00008779"/>
    </source>
</evidence>